<protein>
    <submittedName>
        <fullName evidence="2">Uncharacterized protein</fullName>
    </submittedName>
</protein>
<keyword evidence="1" id="KW-1133">Transmembrane helix</keyword>
<feature type="transmembrane region" description="Helical" evidence="1">
    <location>
        <begin position="37"/>
        <end position="59"/>
    </location>
</feature>
<proteinExistence type="predicted"/>
<evidence type="ECO:0000313" key="2">
    <source>
        <dbReference type="EMBL" id="MFC3703725.1"/>
    </source>
</evidence>
<reference evidence="3" key="1">
    <citation type="journal article" date="2019" name="Int. J. Syst. Evol. Microbiol.">
        <title>The Global Catalogue of Microorganisms (GCM) 10K type strain sequencing project: providing services to taxonomists for standard genome sequencing and annotation.</title>
        <authorList>
            <consortium name="The Broad Institute Genomics Platform"/>
            <consortium name="The Broad Institute Genome Sequencing Center for Infectious Disease"/>
            <person name="Wu L."/>
            <person name="Ma J."/>
        </authorList>
    </citation>
    <scope>NUCLEOTIDE SEQUENCE [LARGE SCALE GENOMIC DNA]</scope>
    <source>
        <strain evidence="3">KCTC 42281</strain>
    </source>
</reference>
<sequence length="66" mass="7239">MKALFKNRVAYLGLSFLLLMASYPLISIGTTEGPAWLWWLGLAMLLLGALIPPAQRVLFPPARDPG</sequence>
<dbReference type="RefSeq" id="WP_380094734.1">
    <property type="nucleotide sequence ID" value="NZ_JBHRYD010000001.1"/>
</dbReference>
<evidence type="ECO:0000313" key="3">
    <source>
        <dbReference type="Proteomes" id="UP001595613"/>
    </source>
</evidence>
<accession>A0ABV7WWS0</accession>
<keyword evidence="3" id="KW-1185">Reference proteome</keyword>
<keyword evidence="1" id="KW-0472">Membrane</keyword>
<keyword evidence="1" id="KW-0812">Transmembrane</keyword>
<name>A0ABV7WWS0_9HYPH</name>
<comment type="caution">
    <text evidence="2">The sequence shown here is derived from an EMBL/GenBank/DDBJ whole genome shotgun (WGS) entry which is preliminary data.</text>
</comment>
<gene>
    <name evidence="2" type="ORF">ACFOOL_03005</name>
</gene>
<organism evidence="2 3">
    <name type="scientific">Devosia honganensis</name>
    <dbReference type="NCBI Taxonomy" id="1610527"/>
    <lineage>
        <taxon>Bacteria</taxon>
        <taxon>Pseudomonadati</taxon>
        <taxon>Pseudomonadota</taxon>
        <taxon>Alphaproteobacteria</taxon>
        <taxon>Hyphomicrobiales</taxon>
        <taxon>Devosiaceae</taxon>
        <taxon>Devosia</taxon>
    </lineage>
</organism>
<evidence type="ECO:0000256" key="1">
    <source>
        <dbReference type="SAM" id="Phobius"/>
    </source>
</evidence>
<dbReference type="EMBL" id="JBHRYD010000001">
    <property type="protein sequence ID" value="MFC3703725.1"/>
    <property type="molecule type" value="Genomic_DNA"/>
</dbReference>
<dbReference type="Proteomes" id="UP001595613">
    <property type="component" value="Unassembled WGS sequence"/>
</dbReference>